<dbReference type="EMBL" id="CM037021">
    <property type="protein sequence ID" value="KAH7669549.1"/>
    <property type="molecule type" value="Genomic_DNA"/>
</dbReference>
<accession>A0ACB7V8B2</accession>
<evidence type="ECO:0000313" key="1">
    <source>
        <dbReference type="EMBL" id="KAH7669549.1"/>
    </source>
</evidence>
<dbReference type="Proteomes" id="UP000827976">
    <property type="component" value="Chromosome 11"/>
</dbReference>
<evidence type="ECO:0000313" key="2">
    <source>
        <dbReference type="Proteomes" id="UP000827976"/>
    </source>
</evidence>
<comment type="caution">
    <text evidence="1">The sequence shown here is derived from an EMBL/GenBank/DDBJ whole genome shotgun (WGS) entry which is preliminary data.</text>
</comment>
<protein>
    <submittedName>
        <fullName evidence="1">Protein SMG8 protein</fullName>
    </submittedName>
</protein>
<proteinExistence type="predicted"/>
<reference evidence="2" key="1">
    <citation type="journal article" date="2022" name="Nat. Commun.">
        <title>Chromosome evolution and the genetic basis of agronomically important traits in greater yam.</title>
        <authorList>
            <person name="Bredeson J.V."/>
            <person name="Lyons J.B."/>
            <person name="Oniyinde I.O."/>
            <person name="Okereke N.R."/>
            <person name="Kolade O."/>
            <person name="Nnabue I."/>
            <person name="Nwadili C.O."/>
            <person name="Hribova E."/>
            <person name="Parker M."/>
            <person name="Nwogha J."/>
            <person name="Shu S."/>
            <person name="Carlson J."/>
            <person name="Kariba R."/>
            <person name="Muthemba S."/>
            <person name="Knop K."/>
            <person name="Barton G.J."/>
            <person name="Sherwood A.V."/>
            <person name="Lopez-Montes A."/>
            <person name="Asiedu R."/>
            <person name="Jamnadass R."/>
            <person name="Muchugi A."/>
            <person name="Goodstein D."/>
            <person name="Egesi C.N."/>
            <person name="Featherston J."/>
            <person name="Asfaw A."/>
            <person name="Simpson G.G."/>
            <person name="Dolezel J."/>
            <person name="Hendre P.S."/>
            <person name="Van Deynze A."/>
            <person name="Kumar P.L."/>
            <person name="Obidiegwu J.E."/>
            <person name="Bhattacharjee R."/>
            <person name="Rokhsar D.S."/>
        </authorList>
    </citation>
    <scope>NUCLEOTIDE SEQUENCE [LARGE SCALE GENOMIC DNA]</scope>
    <source>
        <strain evidence="2">cv. TDa95/00328</strain>
    </source>
</reference>
<gene>
    <name evidence="1" type="ORF">IHE45_11G085300</name>
</gene>
<keyword evidence="2" id="KW-1185">Reference proteome</keyword>
<sequence length="1186" mass="128461">MEAPNPSSTPVRFLLRASPPPSTAAAAALPPSNPPPTPPISSPSHGVVVVGFLGSPDPAHLINRIIDANVFGSGNLAKDLPEIASSKSWFERRRVRYHHDEEKGLVFLHLSISSSLPDSSRFDGGNGDGFASALEENEADDLRGMLMMFLVCHVVVFLRDGIRFDTNILKKLRMLQAAKHALGPYLRSQVLPNLPTRTPLSSTQPIITNMPSVSPPSRRVGASSRHASAISLMSGSGSYPSVLPGQCIPIVLFVFNDDFSESSGSVTNGEEPADASLLNQSSNVGGIPKLGMTLKGSGSVLMLARPVNKSEGGFRKKLHSSLETQIRVLIKKCRTLVGGDSAHLGVRGAANLSSLPLFALDASRVVALLDCSASQRGEPLDFVTSFVEEALDSKTALDMVMLEKHCQNVVHEDIQVIKDFVQRQSDALRGRGGLPSNANSGSVAGVGIAAAAAAAAAASAASGKMVSAPELPSLENWLSSASSILDALLSVKHGFADENIGTSHQRFASETQDEKSGYRAIEAATSLLESSKGLNMRFSVSWCQKALPAAKDVYLKDLPACYPTALHMTRLEKALNAFHSMVKGPAREIFAEKLVNECTSLWESGRQLCDAVSLTGKPCIHQRHNTELGNSPLAAVVKQHSSGFVFLHACACGRSRLMRDDPFDFESANVSFNCFANCEDLLPTLILPKGTGTSPLPRNSWRLVRLGGAKYYKPAKGLLQVGFCLTEKFLLKWTISFVKQSAMTSSSLVDINTSVLQNTTSDTMMGTHLNKESKNSGSGHMGKYQPSGSGPENMKSTDMASHDNSVIKFGKGLPTFSIKKPFAEVVAGTNAINSTFPVLQQRKQPKASSEKGVIQKSAGDQPDNQARIVDDRQGSQRADPKIGQESIERIGTKSNMNGDPFLQIGSNIVPVNLSAGMKIKPNDYLKQVIVYIGWEHECSYGHRFLLSPKHLNELETQYDTSEKSHSSTEDSERNFIKSKNISTEEVFPNLSGIDGVNIVRTANKSTEPTVNYSQQRDTSADTVEDNEGNILHVRHDDGQVAYSLLNQNLPIYMNCPHCRNSNEDCSQKTKFTSTLSQLQRIFVVTPAFPTVLAISPVIQFRDSCLPASITDREQHSQFSLGCQVILPPESFLTLRLPFIYGVRMGDGNLHPLKPLENQPELSAWLMKGTTLQVVSKAHVSDEVHEQ</sequence>
<name>A0ACB7V8B2_DIOAL</name>
<organism evidence="1 2">
    <name type="scientific">Dioscorea alata</name>
    <name type="common">Purple yam</name>
    <dbReference type="NCBI Taxonomy" id="55571"/>
    <lineage>
        <taxon>Eukaryota</taxon>
        <taxon>Viridiplantae</taxon>
        <taxon>Streptophyta</taxon>
        <taxon>Embryophyta</taxon>
        <taxon>Tracheophyta</taxon>
        <taxon>Spermatophyta</taxon>
        <taxon>Magnoliopsida</taxon>
        <taxon>Liliopsida</taxon>
        <taxon>Dioscoreales</taxon>
        <taxon>Dioscoreaceae</taxon>
        <taxon>Dioscorea</taxon>
    </lineage>
</organism>